<dbReference type="OrthoDB" id="9807521at2"/>
<organism evidence="4 5">
    <name type="scientific">Rhodopirellula sallentina SM41</name>
    <dbReference type="NCBI Taxonomy" id="1263870"/>
    <lineage>
        <taxon>Bacteria</taxon>
        <taxon>Pseudomonadati</taxon>
        <taxon>Planctomycetota</taxon>
        <taxon>Planctomycetia</taxon>
        <taxon>Pirellulales</taxon>
        <taxon>Pirellulaceae</taxon>
        <taxon>Rhodopirellula</taxon>
    </lineage>
</organism>
<comment type="caution">
    <text evidence="4">The sequence shown here is derived from an EMBL/GenBank/DDBJ whole genome shotgun (WGS) entry which is preliminary data.</text>
</comment>
<dbReference type="Pfam" id="PF00498">
    <property type="entry name" value="FHA"/>
    <property type="match status" value="2"/>
</dbReference>
<gene>
    <name evidence="4" type="ORF">RSSM_00633</name>
</gene>
<feature type="domain" description="FHA" evidence="3">
    <location>
        <begin position="103"/>
        <end position="153"/>
    </location>
</feature>
<feature type="transmembrane region" description="Helical" evidence="2">
    <location>
        <begin position="246"/>
        <end position="267"/>
    </location>
</feature>
<reference evidence="4 5" key="1">
    <citation type="journal article" date="2013" name="Mar. Genomics">
        <title>Expression of sulfatases in Rhodopirellula baltica and the diversity of sulfatases in the genus Rhodopirellula.</title>
        <authorList>
            <person name="Wegner C.E."/>
            <person name="Richter-Heitmann T."/>
            <person name="Klindworth A."/>
            <person name="Klockow C."/>
            <person name="Richter M."/>
            <person name="Achstetter T."/>
            <person name="Glockner F.O."/>
            <person name="Harder J."/>
        </authorList>
    </citation>
    <scope>NUCLEOTIDE SEQUENCE [LARGE SCALE GENOMIC DNA]</scope>
    <source>
        <strain evidence="4 5">SM41</strain>
    </source>
</reference>
<accession>M5UPJ1</accession>
<dbReference type="Gene3D" id="2.60.200.20">
    <property type="match status" value="2"/>
</dbReference>
<dbReference type="PANTHER" id="PTHR23308">
    <property type="entry name" value="NUCLEAR INHIBITOR OF PROTEIN PHOSPHATASE-1"/>
    <property type="match status" value="1"/>
</dbReference>
<dbReference type="PATRIC" id="fig|1263870.3.peg.693"/>
<dbReference type="CDD" id="cd00060">
    <property type="entry name" value="FHA"/>
    <property type="match status" value="1"/>
</dbReference>
<dbReference type="SUPFAM" id="SSF49879">
    <property type="entry name" value="SMAD/FHA domain"/>
    <property type="match status" value="2"/>
</dbReference>
<dbReference type="SMART" id="SM00240">
    <property type="entry name" value="FHA"/>
    <property type="match status" value="2"/>
</dbReference>
<dbReference type="EMBL" id="ANOH01000052">
    <property type="protein sequence ID" value="EMI57923.1"/>
    <property type="molecule type" value="Genomic_DNA"/>
</dbReference>
<keyword evidence="2" id="KW-0812">Transmembrane</keyword>
<protein>
    <submittedName>
        <fullName evidence="4">FHA domain protein</fullName>
    </submittedName>
</protein>
<keyword evidence="5" id="KW-1185">Reference proteome</keyword>
<feature type="domain" description="FHA" evidence="3">
    <location>
        <begin position="16"/>
        <end position="71"/>
    </location>
</feature>
<keyword evidence="2" id="KW-1133">Transmembrane helix</keyword>
<dbReference type="InterPro" id="IPR000253">
    <property type="entry name" value="FHA_dom"/>
</dbReference>
<feature type="compositionally biased region" description="Low complexity" evidence="1">
    <location>
        <begin position="213"/>
        <end position="226"/>
    </location>
</feature>
<evidence type="ECO:0000259" key="3">
    <source>
        <dbReference type="PROSITE" id="PS50006"/>
    </source>
</evidence>
<dbReference type="RefSeq" id="WP_008674272.1">
    <property type="nucleotide sequence ID" value="NZ_ANOH01000052.1"/>
</dbReference>
<dbReference type="PROSITE" id="PS50006">
    <property type="entry name" value="FHA_DOMAIN"/>
    <property type="match status" value="2"/>
</dbReference>
<dbReference type="InterPro" id="IPR008984">
    <property type="entry name" value="SMAD_FHA_dom_sf"/>
</dbReference>
<feature type="region of interest" description="Disordered" evidence="1">
    <location>
        <begin position="191"/>
        <end position="237"/>
    </location>
</feature>
<dbReference type="Proteomes" id="UP000011885">
    <property type="component" value="Unassembled WGS sequence"/>
</dbReference>
<evidence type="ECO:0000313" key="5">
    <source>
        <dbReference type="Proteomes" id="UP000011885"/>
    </source>
</evidence>
<name>M5UPJ1_9BACT</name>
<feature type="compositionally biased region" description="Polar residues" evidence="1">
    <location>
        <begin position="227"/>
        <end position="237"/>
    </location>
</feature>
<evidence type="ECO:0000256" key="2">
    <source>
        <dbReference type="SAM" id="Phobius"/>
    </source>
</evidence>
<dbReference type="InterPro" id="IPR050923">
    <property type="entry name" value="Cell_Proc_Reg/RNA_Proc"/>
</dbReference>
<evidence type="ECO:0000313" key="4">
    <source>
        <dbReference type="EMBL" id="EMI57923.1"/>
    </source>
</evidence>
<dbReference type="SUPFAM" id="SSF50494">
    <property type="entry name" value="Trypsin-like serine proteases"/>
    <property type="match status" value="1"/>
</dbReference>
<dbReference type="InterPro" id="IPR009003">
    <property type="entry name" value="Peptidase_S1_PA"/>
</dbReference>
<sequence length="608" mass="64481">MKSPAATNRKSSHQQWTMGASPQCDVWVNAPSVSGTHCRFETSANRDSRSVQLIVEDLGSTNGTFVRNQRIDAPVVIDPTTAVTLGSQQPLPWPTPIGAKQVVTFGASDDNDLVIHQPGVSSSHGRLIIGPMQTLVVEDLQSTNGIRVADSKNEPSHRILQAALVQKTDTLLLGSTPLQVAALLAVKQVKRSVPGKSPGSPAEPRSPTKSKIPRTSNTSPSASPSPGLQSPVSRSQGGAINDRRQLGILAGVVVAVLFVGVGVWFLLRDPTSLAHNQNSDSTTNQKEGAENQFESAVISGSPAKVRSGRGPSSAASSGEEAWSYLADPNQAALFHVLVQTDDGLSSFRVGTAWAINDQRLLTTAMVVKAMEIQQKEAFPNAVAVHAATGELYPISRVRKHPSLESELAKSIRAVNEFDAAKAVSPPPSDLAKDAAAAVTERGKILKQLAEKMLRTRTAFAAYDIASVQLNSPLPSRIPKLKIATGAVLRPKQKLTLLAAPFDAEDPFYDSSLPVTFENTTWTVEGIERVNASNGGSELPRLILSGPPKPPFAGDGIRWNRFGSPLVDAAGRVMTVFSTPTTTSQDISKTTSNVMVEGPSAASFNSVSN</sequence>
<dbReference type="AlphaFoldDB" id="M5UPJ1"/>
<proteinExistence type="predicted"/>
<evidence type="ECO:0000256" key="1">
    <source>
        <dbReference type="SAM" id="MobiDB-lite"/>
    </source>
</evidence>
<keyword evidence="2" id="KW-0472">Membrane</keyword>